<name>A0A5A9MSV4_9TELE</name>
<dbReference type="EMBL" id="SOYY01000038">
    <property type="protein sequence ID" value="KAA0701532.1"/>
    <property type="molecule type" value="Genomic_DNA"/>
</dbReference>
<evidence type="ECO:0000313" key="2">
    <source>
        <dbReference type="Proteomes" id="UP000324632"/>
    </source>
</evidence>
<reference evidence="1 2" key="1">
    <citation type="journal article" date="2019" name="Mol. Ecol. Resour.">
        <title>Chromosome-level genome assembly of Triplophysa tibetana, a fish adapted to the harsh high-altitude environment of the Tibetan Plateau.</title>
        <authorList>
            <person name="Yang X."/>
            <person name="Liu H."/>
            <person name="Ma Z."/>
            <person name="Zou Y."/>
            <person name="Zou M."/>
            <person name="Mao Y."/>
            <person name="Li X."/>
            <person name="Wang H."/>
            <person name="Chen T."/>
            <person name="Wang W."/>
            <person name="Yang R."/>
        </authorList>
    </citation>
    <scope>NUCLEOTIDE SEQUENCE [LARGE SCALE GENOMIC DNA]</scope>
    <source>
        <strain evidence="1">TTIB1903HZAU</strain>
        <tissue evidence="1">Muscle</tissue>
    </source>
</reference>
<gene>
    <name evidence="1" type="ORF">E1301_Tti023698</name>
</gene>
<organism evidence="1 2">
    <name type="scientific">Triplophysa tibetana</name>
    <dbReference type="NCBI Taxonomy" id="1572043"/>
    <lineage>
        <taxon>Eukaryota</taxon>
        <taxon>Metazoa</taxon>
        <taxon>Chordata</taxon>
        <taxon>Craniata</taxon>
        <taxon>Vertebrata</taxon>
        <taxon>Euteleostomi</taxon>
        <taxon>Actinopterygii</taxon>
        <taxon>Neopterygii</taxon>
        <taxon>Teleostei</taxon>
        <taxon>Ostariophysi</taxon>
        <taxon>Cypriniformes</taxon>
        <taxon>Nemacheilidae</taxon>
        <taxon>Triplophysa</taxon>
    </lineage>
</organism>
<accession>A0A5A9MSV4</accession>
<dbReference type="GO" id="GO:0016301">
    <property type="term" value="F:kinase activity"/>
    <property type="evidence" value="ECO:0007669"/>
    <property type="project" value="UniProtKB-KW"/>
</dbReference>
<dbReference type="AlphaFoldDB" id="A0A5A9MSV4"/>
<dbReference type="Proteomes" id="UP000324632">
    <property type="component" value="Unassembled WGS sequence"/>
</dbReference>
<evidence type="ECO:0000313" key="1">
    <source>
        <dbReference type="EMBL" id="KAA0701532.1"/>
    </source>
</evidence>
<proteinExistence type="predicted"/>
<keyword evidence="1" id="KW-0418">Kinase</keyword>
<protein>
    <submittedName>
        <fullName evidence="1">Leucine-rich repeat serine/threonine-protein kinase 1</fullName>
    </submittedName>
</protein>
<comment type="caution">
    <text evidence="1">The sequence shown here is derived from an EMBL/GenBank/DDBJ whole genome shotgun (WGS) entry which is preliminary data.</text>
</comment>
<keyword evidence="2" id="KW-1185">Reference proteome</keyword>
<keyword evidence="1" id="KW-0808">Transferase</keyword>
<sequence length="87" mass="9785">MVIEVQEQSGSFRGRVIAVLTVSGAVEYGALAEAALVAKDTVVCGFRNENMAWCLAVWRSWGGRELELFYRGYEDLGRLESSLRKRR</sequence>